<dbReference type="Proteomes" id="UP000003751">
    <property type="component" value="Unassembled WGS sequence"/>
</dbReference>
<dbReference type="EMBL" id="FRAN01000007">
    <property type="protein sequence ID" value="SHL45118.1"/>
    <property type="molecule type" value="Genomic_DNA"/>
</dbReference>
<evidence type="ECO:0000313" key="4">
    <source>
        <dbReference type="Proteomes" id="UP000184203"/>
    </source>
</evidence>
<dbReference type="STRING" id="797209.GCA_000376445_02082"/>
<dbReference type="RefSeq" id="WP_007976029.1">
    <property type="nucleotide sequence ID" value="NZ_AEMG01000002.1"/>
</dbReference>
<organism evidence="1 3">
    <name type="scientific">Haladaptatus paucihalophilus DX253</name>
    <dbReference type="NCBI Taxonomy" id="797209"/>
    <lineage>
        <taxon>Archaea</taxon>
        <taxon>Methanobacteriati</taxon>
        <taxon>Methanobacteriota</taxon>
        <taxon>Stenosarchaea group</taxon>
        <taxon>Halobacteria</taxon>
        <taxon>Halobacteriales</taxon>
        <taxon>Haladaptataceae</taxon>
        <taxon>Haladaptatus</taxon>
    </lineage>
</organism>
<dbReference type="InterPro" id="IPR057176">
    <property type="entry name" value="DUF7854"/>
</dbReference>
<keyword evidence="4" id="KW-1185">Reference proteome</keyword>
<reference evidence="1 3" key="1">
    <citation type="journal article" date="2014" name="ISME J.">
        <title>Trehalose/2-sulfotrehalose biosynthesis and glycine-betaine uptake are widely spread mechanisms for osmoadaptation in the Halobacteriales.</title>
        <authorList>
            <person name="Youssef N.H."/>
            <person name="Savage-Ashlock K.N."/>
            <person name="McCully A.L."/>
            <person name="Luedtke B."/>
            <person name="Shaw E.I."/>
            <person name="Hoff W.D."/>
            <person name="Elshahed M.S."/>
        </authorList>
    </citation>
    <scope>NUCLEOTIDE SEQUENCE [LARGE SCALE GENOMIC DNA]</scope>
    <source>
        <strain evidence="1 3">DX253</strain>
    </source>
</reference>
<evidence type="ECO:0000313" key="1">
    <source>
        <dbReference type="EMBL" id="EFW93601.1"/>
    </source>
</evidence>
<reference evidence="2" key="3">
    <citation type="submission" date="2016-11" db="EMBL/GenBank/DDBJ databases">
        <authorList>
            <person name="Jaros S."/>
            <person name="Januszkiewicz K."/>
            <person name="Wedrychowicz H."/>
        </authorList>
    </citation>
    <scope>NUCLEOTIDE SEQUENCE [LARGE SCALE GENOMIC DNA]</scope>
    <source>
        <strain evidence="2">DX253</strain>
    </source>
</reference>
<dbReference type="OrthoDB" id="226203at2157"/>
<proteinExistence type="predicted"/>
<name>E7QNU8_HALPU</name>
<protein>
    <submittedName>
        <fullName evidence="1">Uncharacterized protein</fullName>
    </submittedName>
</protein>
<dbReference type="Proteomes" id="UP000184203">
    <property type="component" value="Unassembled WGS sequence"/>
</dbReference>
<dbReference type="Pfam" id="PF25252">
    <property type="entry name" value="DUF7854"/>
    <property type="match status" value="1"/>
</dbReference>
<gene>
    <name evidence="2" type="ORF">SAMN05444342_3827</name>
    <name evidence="1" type="ORF">ZOD2009_00620</name>
</gene>
<evidence type="ECO:0000313" key="3">
    <source>
        <dbReference type="Proteomes" id="UP000003751"/>
    </source>
</evidence>
<dbReference type="EMBL" id="AEMG01000002">
    <property type="protein sequence ID" value="EFW93601.1"/>
    <property type="molecule type" value="Genomic_DNA"/>
</dbReference>
<dbReference type="AlphaFoldDB" id="E7QNU8"/>
<evidence type="ECO:0000313" key="2">
    <source>
        <dbReference type="EMBL" id="SHL45118.1"/>
    </source>
</evidence>
<dbReference type="PATRIC" id="fig|797209.4.peg.103"/>
<accession>E7QNU8</accession>
<dbReference type="eggNOG" id="arCOG04730">
    <property type="taxonomic scope" value="Archaea"/>
</dbReference>
<reference evidence="4" key="2">
    <citation type="submission" date="2016-11" db="EMBL/GenBank/DDBJ databases">
        <authorList>
            <person name="Varghese N."/>
            <person name="Submissions S."/>
        </authorList>
    </citation>
    <scope>NUCLEOTIDE SEQUENCE [LARGE SCALE GENOMIC DNA]</scope>
    <source>
        <strain evidence="4">DX253</strain>
    </source>
</reference>
<sequence length="94" mass="10669">MDRISALRNIEDALSDFESGADELRETQRRVLTVLQTYATEFETERDLFAYRAYGDERAEGIVVVAESAEDARGRVIELLGDEAVEFHVENISK</sequence>